<feature type="region of interest" description="Disordered" evidence="1">
    <location>
        <begin position="47"/>
        <end position="73"/>
    </location>
</feature>
<keyword evidence="2" id="KW-0732">Signal</keyword>
<gene>
    <name evidence="3" type="ordered locus">CA_C1863</name>
</gene>
<name>Q97HZ3_CLOAB</name>
<feature type="compositionally biased region" description="Low complexity" evidence="1">
    <location>
        <begin position="47"/>
        <end position="59"/>
    </location>
</feature>
<evidence type="ECO:0000256" key="1">
    <source>
        <dbReference type="SAM" id="MobiDB-lite"/>
    </source>
</evidence>
<proteinExistence type="predicted"/>
<feature type="signal peptide" evidence="2">
    <location>
        <begin position="1"/>
        <end position="18"/>
    </location>
</feature>
<dbReference type="OrthoDB" id="10010566at2"/>
<sequence>MNKKILAMLILLSITFSACTNKSSDSLKNNSKASKSALVDVKKNANITTSSSSNSGTYKSEVKPSVQLSTEQKKQVNQKLNSALKNMNNALKSIQDPSDIDLSYIK</sequence>
<keyword evidence="4" id="KW-1185">Reference proteome</keyword>
<protein>
    <recommendedName>
        <fullName evidence="5">Lipoprotein</fullName>
    </recommendedName>
</protein>
<dbReference type="RefSeq" id="WP_010965168.1">
    <property type="nucleotide sequence ID" value="NC_003030.1"/>
</dbReference>
<feature type="chain" id="PRO_5039307696" description="Lipoprotein" evidence="2">
    <location>
        <begin position="19"/>
        <end position="106"/>
    </location>
</feature>
<evidence type="ECO:0000256" key="2">
    <source>
        <dbReference type="SAM" id="SignalP"/>
    </source>
</evidence>
<evidence type="ECO:0000313" key="4">
    <source>
        <dbReference type="Proteomes" id="UP000000814"/>
    </source>
</evidence>
<organism evidence="3 4">
    <name type="scientific">Clostridium acetobutylicum (strain ATCC 824 / DSM 792 / JCM 1419 / IAM 19013 / LMG 5710 / NBRC 13948 / NRRL B-527 / VKM B-1787 / 2291 / W)</name>
    <dbReference type="NCBI Taxonomy" id="272562"/>
    <lineage>
        <taxon>Bacteria</taxon>
        <taxon>Bacillati</taxon>
        <taxon>Bacillota</taxon>
        <taxon>Clostridia</taxon>
        <taxon>Eubacteriales</taxon>
        <taxon>Clostridiaceae</taxon>
        <taxon>Clostridium</taxon>
    </lineage>
</organism>
<evidence type="ECO:0008006" key="5">
    <source>
        <dbReference type="Google" id="ProtNLM"/>
    </source>
</evidence>
<dbReference type="PROSITE" id="PS51257">
    <property type="entry name" value="PROKAR_LIPOPROTEIN"/>
    <property type="match status" value="1"/>
</dbReference>
<dbReference type="Proteomes" id="UP000000814">
    <property type="component" value="Chromosome"/>
</dbReference>
<dbReference type="PIR" id="H97129">
    <property type="entry name" value="H97129"/>
</dbReference>
<dbReference type="STRING" id="272562.CA_C1863"/>
<reference evidence="3 4" key="1">
    <citation type="journal article" date="2001" name="J. Bacteriol.">
        <title>Genome sequence and comparative analysis of the solvent-producing bacterium Clostridium acetobutylicum.</title>
        <authorList>
            <person name="Nolling J."/>
            <person name="Breton G."/>
            <person name="Omelchenko M.V."/>
            <person name="Makarova K.S."/>
            <person name="Zeng Q."/>
            <person name="Gibson R."/>
            <person name="Lee H.M."/>
            <person name="Dubois J."/>
            <person name="Qiu D."/>
            <person name="Hitti J."/>
            <person name="Wolf Y.I."/>
            <person name="Tatusov R.L."/>
            <person name="Sabathe F."/>
            <person name="Doucette-Stamm L."/>
            <person name="Soucaille P."/>
            <person name="Daly M.J."/>
            <person name="Bennett G.N."/>
            <person name="Koonin E.V."/>
            <person name="Smith D.R."/>
        </authorList>
    </citation>
    <scope>NUCLEOTIDE SEQUENCE [LARGE SCALE GENOMIC DNA]</scope>
    <source>
        <strain evidence="4">ATCC 824 / DSM 792 / JCM 1419 / LMG 5710 / VKM B-1787</strain>
    </source>
</reference>
<accession>Q97HZ3</accession>
<dbReference type="KEGG" id="cac:CA_C1863"/>
<dbReference type="PATRIC" id="fig|272562.8.peg.2067"/>
<evidence type="ECO:0000313" key="3">
    <source>
        <dbReference type="EMBL" id="AAK79827.1"/>
    </source>
</evidence>
<dbReference type="EMBL" id="AE001437">
    <property type="protein sequence ID" value="AAK79827.1"/>
    <property type="molecule type" value="Genomic_DNA"/>
</dbReference>
<dbReference type="AlphaFoldDB" id="Q97HZ3"/>
<dbReference type="HOGENOM" id="CLU_2218414_0_0_9"/>
<dbReference type="GeneID" id="44998354"/>